<dbReference type="Gene3D" id="3.30.429.10">
    <property type="entry name" value="Macrophage Migration Inhibitory Factor"/>
    <property type="match status" value="1"/>
</dbReference>
<dbReference type="InterPro" id="IPR014347">
    <property type="entry name" value="Tautomerase/MIF_sf"/>
</dbReference>
<accession>A0A5E6VVX8</accession>
<dbReference type="EMBL" id="OZ024668">
    <property type="protein sequence ID" value="CAK9890018.1"/>
    <property type="molecule type" value="Genomic_DNA"/>
</dbReference>
<dbReference type="EMBL" id="CABVHG010000029">
    <property type="protein sequence ID" value="VVN19844.1"/>
    <property type="molecule type" value="Genomic_DNA"/>
</dbReference>
<reference evidence="2" key="1">
    <citation type="submission" date="2019-09" db="EMBL/GenBank/DDBJ databases">
        <authorList>
            <person name="Chandra G."/>
            <person name="Truman W A."/>
        </authorList>
    </citation>
    <scope>NUCLEOTIDE SEQUENCE [LARGE SCALE GENOMIC DNA]</scope>
    <source>
        <strain evidence="2">PS652</strain>
    </source>
</reference>
<name>A0A5E6VVX8_PSEFL</name>
<dbReference type="Proteomes" id="UP000326595">
    <property type="component" value="Chromosome"/>
</dbReference>
<evidence type="ECO:0000313" key="2">
    <source>
        <dbReference type="EMBL" id="VVN19844.1"/>
    </source>
</evidence>
<evidence type="ECO:0008006" key="4">
    <source>
        <dbReference type="Google" id="ProtNLM"/>
    </source>
</evidence>
<reference evidence="1 3" key="2">
    <citation type="submission" date="2024-03" db="EMBL/GenBank/DDBJ databases">
        <authorList>
            <person name="Alaster D. Moffat"/>
            <person name="Govind Chandra"/>
            <person name="Andrew W. Truman"/>
        </authorList>
    </citation>
    <scope>NUCLEOTIDE SEQUENCE [LARGE SCALE GENOMIC DNA]</scope>
    <source>
        <strain evidence="1">PS652</strain>
    </source>
</reference>
<proteinExistence type="predicted"/>
<evidence type="ECO:0000313" key="3">
    <source>
        <dbReference type="Proteomes" id="UP000326595"/>
    </source>
</evidence>
<protein>
    <recommendedName>
        <fullName evidence="4">2-hydroxymuconate tautomerase</fullName>
    </recommendedName>
</protein>
<evidence type="ECO:0000313" key="1">
    <source>
        <dbReference type="EMBL" id="CAK9890018.1"/>
    </source>
</evidence>
<organism evidence="2">
    <name type="scientific">Pseudomonas fluorescens</name>
    <dbReference type="NCBI Taxonomy" id="294"/>
    <lineage>
        <taxon>Bacteria</taxon>
        <taxon>Pseudomonadati</taxon>
        <taxon>Pseudomonadota</taxon>
        <taxon>Gammaproteobacteria</taxon>
        <taxon>Pseudomonadales</taxon>
        <taxon>Pseudomonadaceae</taxon>
        <taxon>Pseudomonas</taxon>
    </lineage>
</organism>
<dbReference type="AlphaFoldDB" id="A0A5E6VVX8"/>
<sequence length="180" mass="20264">MHERCRIGHWLQWSRVGLITLPFHRALTRMPNILIKVPEGSFSCEQRVLLCEEITKVAIEVEQIGDDPRQRGLCWTLIDEVASSSWTCGSVDISAQAIPCIVQVKVPGGVLNAAMRSDYVQRLHQAVTRSQAADDHRIIMTSIILDEVRDGFWAANGAIWHLPDFIQAAGYRHLQGQPEQ</sequence>
<gene>
    <name evidence="1" type="ORF">PS652_02851</name>
    <name evidence="2" type="ORF">PS652_04264</name>
</gene>